<name>A0A9N9LI16_9HELO</name>
<dbReference type="OrthoDB" id="5125733at2759"/>
<accession>A0A9N9LI16</accession>
<dbReference type="PANTHER" id="PTHR33112">
    <property type="entry name" value="DOMAIN PROTEIN, PUTATIVE-RELATED"/>
    <property type="match status" value="1"/>
</dbReference>
<evidence type="ECO:0000256" key="1">
    <source>
        <dbReference type="SAM" id="MobiDB-lite"/>
    </source>
</evidence>
<feature type="domain" description="Heterokaryon incompatibility" evidence="2">
    <location>
        <begin position="199"/>
        <end position="346"/>
    </location>
</feature>
<keyword evidence="4" id="KW-1185">Reference proteome</keyword>
<dbReference type="PANTHER" id="PTHR33112:SF16">
    <property type="entry name" value="HETEROKARYON INCOMPATIBILITY DOMAIN-CONTAINING PROTEIN"/>
    <property type="match status" value="1"/>
</dbReference>
<dbReference type="Pfam" id="PF06985">
    <property type="entry name" value="HET"/>
    <property type="match status" value="1"/>
</dbReference>
<dbReference type="EMBL" id="CAJVRM010000057">
    <property type="protein sequence ID" value="CAG8972952.1"/>
    <property type="molecule type" value="Genomic_DNA"/>
</dbReference>
<sequence>MSQSSHDVPQSSRALNSAAPEVAPNDPNARFESPSDVVKLSNLCKDCQTFLGNLSRVKAAQGLHQEYDLENSISLGCRLCKLFPGKGYTPGRTYKRDLDPYGHDEWQILFRKSGYNLPTVIGVVREQNLSSSFHKIPAAMDSEENFVLVKQWLDTCVKIYACSVSPTACKLPTRLLYLDPSNNQVRLIIMDTDSKIVEYLTLSHCWGSVGASDMPKLQKHNIQQLMQQIPFNWLSKTFQDSILVTKRLGFLYLWIDALCIIQDSPDDWLRESSTMCDVYRGSTLNIAATASKDGHGGCFRSRAPDRQPKLLRLEFGESIFGFFDTNTWIYGVERAPLSQRGWILQERLLAPRTLHFGETQIFWGCQELHACETQPHGSKALYPSKGLHYEDGIPLIKGSPSGIDFWENTVMRYSQTSLTKESDKLPAISGIAKLFQSHTNDRYLCGLWRKDIEKQLLWYISGDKKADTYRPHIYRAPSWSWASLDGLTTFWYCRAVKCIKFAVTDVSIVPSGLDEFQALSLDHFVCAADLCEFAKMWGWKMISYVISTPISHRST</sequence>
<evidence type="ECO:0000259" key="2">
    <source>
        <dbReference type="Pfam" id="PF06985"/>
    </source>
</evidence>
<gene>
    <name evidence="3" type="ORF">HYALB_00001372</name>
</gene>
<proteinExistence type="predicted"/>
<organism evidence="3 4">
    <name type="scientific">Hymenoscyphus albidus</name>
    <dbReference type="NCBI Taxonomy" id="595503"/>
    <lineage>
        <taxon>Eukaryota</taxon>
        <taxon>Fungi</taxon>
        <taxon>Dikarya</taxon>
        <taxon>Ascomycota</taxon>
        <taxon>Pezizomycotina</taxon>
        <taxon>Leotiomycetes</taxon>
        <taxon>Helotiales</taxon>
        <taxon>Helotiaceae</taxon>
        <taxon>Hymenoscyphus</taxon>
    </lineage>
</organism>
<feature type="compositionally biased region" description="Polar residues" evidence="1">
    <location>
        <begin position="1"/>
        <end position="15"/>
    </location>
</feature>
<protein>
    <recommendedName>
        <fullName evidence="2">Heterokaryon incompatibility domain-containing protein</fullName>
    </recommendedName>
</protein>
<dbReference type="AlphaFoldDB" id="A0A9N9LI16"/>
<reference evidence="3" key="1">
    <citation type="submission" date="2021-07" db="EMBL/GenBank/DDBJ databases">
        <authorList>
            <person name="Durling M."/>
        </authorList>
    </citation>
    <scope>NUCLEOTIDE SEQUENCE</scope>
</reference>
<dbReference type="InterPro" id="IPR010730">
    <property type="entry name" value="HET"/>
</dbReference>
<dbReference type="Proteomes" id="UP000701801">
    <property type="component" value="Unassembled WGS sequence"/>
</dbReference>
<comment type="caution">
    <text evidence="3">The sequence shown here is derived from an EMBL/GenBank/DDBJ whole genome shotgun (WGS) entry which is preliminary data.</text>
</comment>
<evidence type="ECO:0000313" key="3">
    <source>
        <dbReference type="EMBL" id="CAG8972952.1"/>
    </source>
</evidence>
<feature type="region of interest" description="Disordered" evidence="1">
    <location>
        <begin position="1"/>
        <end position="30"/>
    </location>
</feature>
<evidence type="ECO:0000313" key="4">
    <source>
        <dbReference type="Proteomes" id="UP000701801"/>
    </source>
</evidence>